<keyword evidence="1" id="KW-0456">Lyase</keyword>
<dbReference type="PRINTS" id="PR00145">
    <property type="entry name" value="ARGSUCLYASE"/>
</dbReference>
<dbReference type="EMBL" id="AILW01000004">
    <property type="protein sequence ID" value="EJF83370.1"/>
    <property type="molecule type" value="Genomic_DNA"/>
</dbReference>
<proteinExistence type="predicted"/>
<protein>
    <submittedName>
        <fullName evidence="2">Uncharacterized protein</fullName>
    </submittedName>
</protein>
<name>A0ABP2QNH9_BAREL</name>
<accession>A0ABP2QNH9</accession>
<dbReference type="Gene3D" id="1.20.200.10">
    <property type="entry name" value="Fumarase/aspartase (Central domain)"/>
    <property type="match status" value="1"/>
</dbReference>
<sequence length="82" mass="9542">MNRLWGLWFWQDRVFDRSFISKLLNAGVHCAIHLSRLAEKIILWLSEQFCFIRLSDIFSPCSSMMPKKSKLVAAKLVRAKTG</sequence>
<dbReference type="InterPro" id="IPR009049">
    <property type="entry name" value="Argininosuccinate_lyase"/>
</dbReference>
<dbReference type="Proteomes" id="UP000008942">
    <property type="component" value="Unassembled WGS sequence"/>
</dbReference>
<keyword evidence="3" id="KW-1185">Reference proteome</keyword>
<dbReference type="PANTHER" id="PTHR43814:SF1">
    <property type="entry name" value="ARGININOSUCCINATE LYASE"/>
    <property type="match status" value="1"/>
</dbReference>
<gene>
    <name evidence="2" type="ORF">MCU_01055</name>
</gene>
<evidence type="ECO:0000256" key="1">
    <source>
        <dbReference type="ARBA" id="ARBA00023239"/>
    </source>
</evidence>
<dbReference type="PANTHER" id="PTHR43814">
    <property type="entry name" value="ARGININOSUCCINATE LYASE"/>
    <property type="match status" value="1"/>
</dbReference>
<dbReference type="InterPro" id="IPR008948">
    <property type="entry name" value="L-Aspartase-like"/>
</dbReference>
<organism evidence="2 3">
    <name type="scientific">Bartonella elizabethae Re6043vi</name>
    <dbReference type="NCBI Taxonomy" id="1094554"/>
    <lineage>
        <taxon>Bacteria</taxon>
        <taxon>Pseudomonadati</taxon>
        <taxon>Pseudomonadota</taxon>
        <taxon>Alphaproteobacteria</taxon>
        <taxon>Hyphomicrobiales</taxon>
        <taxon>Bartonellaceae</taxon>
        <taxon>Bartonella</taxon>
    </lineage>
</organism>
<dbReference type="SUPFAM" id="SSF48557">
    <property type="entry name" value="L-aspartase-like"/>
    <property type="match status" value="1"/>
</dbReference>
<evidence type="ECO:0000313" key="2">
    <source>
        <dbReference type="EMBL" id="EJF83370.1"/>
    </source>
</evidence>
<comment type="caution">
    <text evidence="2">The sequence shown here is derived from an EMBL/GenBank/DDBJ whole genome shotgun (WGS) entry which is preliminary data.</text>
</comment>
<reference evidence="2 3" key="1">
    <citation type="submission" date="2012-03" db="EMBL/GenBank/DDBJ databases">
        <title>The Genome Sequence of Bartonella elizabethae Re6043vi.</title>
        <authorList>
            <consortium name="The Broad Institute Genome Sequencing Platform"/>
            <consortium name="The Broad Institute Genome Sequencing Center for Infectious Disease"/>
            <person name="Feldgarden M."/>
            <person name="Kirby J."/>
            <person name="Kosoy M."/>
            <person name="Birtles R."/>
            <person name="Probert W.S."/>
            <person name="Chiaraviglio L."/>
            <person name="Young S.K."/>
            <person name="Zeng Q."/>
            <person name="Gargeya S."/>
            <person name="Fitzgerald M."/>
            <person name="Haas B."/>
            <person name="Abouelleil A."/>
            <person name="Alvarado L."/>
            <person name="Arachchi H.M."/>
            <person name="Berlin A."/>
            <person name="Chapman S.B."/>
            <person name="Gearin G."/>
            <person name="Goldberg J."/>
            <person name="Griggs A."/>
            <person name="Gujja S."/>
            <person name="Hansen M."/>
            <person name="Heiman D."/>
            <person name="Howarth C."/>
            <person name="Larimer J."/>
            <person name="Lui A."/>
            <person name="MacDonald P.J.P."/>
            <person name="McCowen C."/>
            <person name="Montmayeur A."/>
            <person name="Murphy C."/>
            <person name="Neiman D."/>
            <person name="Pearson M."/>
            <person name="Priest M."/>
            <person name="Roberts A."/>
            <person name="Saif S."/>
            <person name="Shea T."/>
            <person name="Sisk P."/>
            <person name="Stolte C."/>
            <person name="Sykes S."/>
            <person name="Wortman J."/>
            <person name="Nusbaum C."/>
            <person name="Birren B."/>
        </authorList>
    </citation>
    <scope>NUCLEOTIDE SEQUENCE [LARGE SCALE GENOMIC DNA]</scope>
    <source>
        <strain evidence="2 3">Re6043vi</strain>
    </source>
</reference>
<evidence type="ECO:0000313" key="3">
    <source>
        <dbReference type="Proteomes" id="UP000008942"/>
    </source>
</evidence>